<evidence type="ECO:0000313" key="2">
    <source>
        <dbReference type="Proteomes" id="UP001595764"/>
    </source>
</evidence>
<accession>A0ABV7QE67</accession>
<gene>
    <name evidence="1" type="ORF">ACFORO_10415</name>
</gene>
<keyword evidence="2" id="KW-1185">Reference proteome</keyword>
<name>A0ABV7QE67_9PSEU</name>
<organism evidence="1 2">
    <name type="scientific">Amycolatopsis halotolerans</name>
    <dbReference type="NCBI Taxonomy" id="330083"/>
    <lineage>
        <taxon>Bacteria</taxon>
        <taxon>Bacillati</taxon>
        <taxon>Actinomycetota</taxon>
        <taxon>Actinomycetes</taxon>
        <taxon>Pseudonocardiales</taxon>
        <taxon>Pseudonocardiaceae</taxon>
        <taxon>Amycolatopsis</taxon>
    </lineage>
</organism>
<sequence length="158" mass="16816">MIYVIESGRRKAGRRTRFVTVDEWFALSLALNVSPLALLFGDQMNEQVDVTPDVSVPAERALSWLLGVGNELSGADPENLDLAKFQAFTATFPGWATSVVAAAGSAVTSEGNVQALFEGALSQREETLLAQAKEAAEVAVRAALAEIKESRTDGSTTD</sequence>
<proteinExistence type="predicted"/>
<reference evidence="2" key="1">
    <citation type="journal article" date="2019" name="Int. J. Syst. Evol. Microbiol.">
        <title>The Global Catalogue of Microorganisms (GCM) 10K type strain sequencing project: providing services to taxonomists for standard genome sequencing and annotation.</title>
        <authorList>
            <consortium name="The Broad Institute Genomics Platform"/>
            <consortium name="The Broad Institute Genome Sequencing Center for Infectious Disease"/>
            <person name="Wu L."/>
            <person name="Ma J."/>
        </authorList>
    </citation>
    <scope>NUCLEOTIDE SEQUENCE [LARGE SCALE GENOMIC DNA]</scope>
    <source>
        <strain evidence="2">CGMCC 4.7682</strain>
    </source>
</reference>
<evidence type="ECO:0000313" key="1">
    <source>
        <dbReference type="EMBL" id="MFC3510575.1"/>
    </source>
</evidence>
<comment type="caution">
    <text evidence="1">The sequence shown here is derived from an EMBL/GenBank/DDBJ whole genome shotgun (WGS) entry which is preliminary data.</text>
</comment>
<dbReference type="Proteomes" id="UP001595764">
    <property type="component" value="Unassembled WGS sequence"/>
</dbReference>
<dbReference type="RefSeq" id="WP_377868685.1">
    <property type="nucleotide sequence ID" value="NZ_JBHMAY010000007.1"/>
</dbReference>
<dbReference type="EMBL" id="JBHRWI010000015">
    <property type="protein sequence ID" value="MFC3510575.1"/>
    <property type="molecule type" value="Genomic_DNA"/>
</dbReference>
<protein>
    <submittedName>
        <fullName evidence="1">Uncharacterized protein</fullName>
    </submittedName>
</protein>